<dbReference type="PANTHER" id="PTHR36011:SF1">
    <property type="entry name" value="BAT2 DOMAIN PROTEIN"/>
    <property type="match status" value="1"/>
</dbReference>
<sequence>MLLHIRRSRTVGEDLYYGNLKQVQQIFSSSSEIDGSATASEKGKKIEIGAEGSADEMKNLHDSSVKKATEMAARNNCFGLSVEDSRDCCRQYYLLAWYKLVFGGTD</sequence>
<proteinExistence type="predicted"/>
<gene>
    <name evidence="2" type="ORF">HYC85_015099</name>
</gene>
<dbReference type="AlphaFoldDB" id="A0A7J7H872"/>
<evidence type="ECO:0000313" key="2">
    <source>
        <dbReference type="EMBL" id="KAF5949142.1"/>
    </source>
</evidence>
<organism evidence="2 3">
    <name type="scientific">Camellia sinensis</name>
    <name type="common">Tea plant</name>
    <name type="synonym">Thea sinensis</name>
    <dbReference type="NCBI Taxonomy" id="4442"/>
    <lineage>
        <taxon>Eukaryota</taxon>
        <taxon>Viridiplantae</taxon>
        <taxon>Streptophyta</taxon>
        <taxon>Embryophyta</taxon>
        <taxon>Tracheophyta</taxon>
        <taxon>Spermatophyta</taxon>
        <taxon>Magnoliopsida</taxon>
        <taxon>eudicotyledons</taxon>
        <taxon>Gunneridae</taxon>
        <taxon>Pentapetalae</taxon>
        <taxon>asterids</taxon>
        <taxon>Ericales</taxon>
        <taxon>Theaceae</taxon>
        <taxon>Camellia</taxon>
    </lineage>
</organism>
<protein>
    <recommendedName>
        <fullName evidence="1">DUF7798 domain-containing protein</fullName>
    </recommendedName>
</protein>
<keyword evidence="3" id="KW-1185">Reference proteome</keyword>
<evidence type="ECO:0000259" key="1">
    <source>
        <dbReference type="Pfam" id="PF25074"/>
    </source>
</evidence>
<name>A0A7J7H872_CAMSI</name>
<feature type="domain" description="DUF7798" evidence="1">
    <location>
        <begin position="14"/>
        <end position="74"/>
    </location>
</feature>
<dbReference type="Proteomes" id="UP000593564">
    <property type="component" value="Unassembled WGS sequence"/>
</dbReference>
<comment type="caution">
    <text evidence="2">The sequence shown here is derived from an EMBL/GenBank/DDBJ whole genome shotgun (WGS) entry which is preliminary data.</text>
</comment>
<evidence type="ECO:0000313" key="3">
    <source>
        <dbReference type="Proteomes" id="UP000593564"/>
    </source>
</evidence>
<accession>A0A7J7H872</accession>
<reference evidence="3" key="1">
    <citation type="journal article" date="2020" name="Nat. Commun.">
        <title>Genome assembly of wild tea tree DASZ reveals pedigree and selection history of tea varieties.</title>
        <authorList>
            <person name="Zhang W."/>
            <person name="Zhang Y."/>
            <person name="Qiu H."/>
            <person name="Guo Y."/>
            <person name="Wan H."/>
            <person name="Zhang X."/>
            <person name="Scossa F."/>
            <person name="Alseekh S."/>
            <person name="Zhang Q."/>
            <person name="Wang P."/>
            <person name="Xu L."/>
            <person name="Schmidt M.H."/>
            <person name="Jia X."/>
            <person name="Li D."/>
            <person name="Zhu A."/>
            <person name="Guo F."/>
            <person name="Chen W."/>
            <person name="Ni D."/>
            <person name="Usadel B."/>
            <person name="Fernie A.R."/>
            <person name="Wen W."/>
        </authorList>
    </citation>
    <scope>NUCLEOTIDE SEQUENCE [LARGE SCALE GENOMIC DNA]</scope>
    <source>
        <strain evidence="3">cv. G240</strain>
    </source>
</reference>
<dbReference type="Pfam" id="PF25074">
    <property type="entry name" value="DUF7798"/>
    <property type="match status" value="1"/>
</dbReference>
<dbReference type="PANTHER" id="PTHR36011">
    <property type="entry name" value="BAT2 DOMAIN PROTEIN"/>
    <property type="match status" value="1"/>
</dbReference>
<dbReference type="EMBL" id="JACBKZ010000006">
    <property type="protein sequence ID" value="KAF5949142.1"/>
    <property type="molecule type" value="Genomic_DNA"/>
</dbReference>
<dbReference type="InterPro" id="IPR056700">
    <property type="entry name" value="DUF7798"/>
</dbReference>
<reference evidence="2 3" key="2">
    <citation type="submission" date="2020-07" db="EMBL/GenBank/DDBJ databases">
        <title>Genome assembly of wild tea tree DASZ reveals pedigree and selection history of tea varieties.</title>
        <authorList>
            <person name="Zhang W."/>
        </authorList>
    </citation>
    <scope>NUCLEOTIDE SEQUENCE [LARGE SCALE GENOMIC DNA]</scope>
    <source>
        <strain evidence="3">cv. G240</strain>
        <tissue evidence="2">Leaf</tissue>
    </source>
</reference>